<sequence length="680" mass="69590">MSKRAGSTLATGGGPGDGAVSGASIGDGSEAKAGASGARGRGKANSRGSRGSPTTGGTRAGTVGAAAASLGEISLEDKADGGRDGDRSYAPVYSPRAATAVPPPSSSGTGSGTPRYRPAGAGADAHAATSVPAEWRPSYEQARRAIVTESVRATVEWLLKRRYEVSHAERFAEVRAAVERRISDADTALRPAEATSTRDAARWVATVRALKENIPRTQHVAALAEECEAVLVKAMGEVVEPNLKALTDHLCQIAHEQVAQAAEALRAEPPPPGAAFDAAVHGKATAVHHVMSVALDDVQQQFVGGVADVCAVQLEKRLDDDQLAAAALVSGGVQVRRRAIEAPWRLSALIHALQAAAKPPQTSGVGALARGASGLLNALMAGGSGSGGSDGMGASASGASDSAGGSPYRPPSLLDARPGAHASVLLQLLHDEPLGWLREIVLALDDPTEALPMRPAGLGAFVLTFIATYLDPHIDGEKPPLSPAQLRGLGREGGLMARLRAAWDNGAGALAAASAAEQAASANSTAGSASAATPRGAPPSPRGAPAARTGGMAAEPFECDEALVIGAYIRHAIHKMNMTLGFGPHVPGVGRQPISTMAQQRHVKILAVAILEAVQRDFNNGDMVRLGELALTTDLLEGLIAEHLGIVFGAHADLNAALAIANKAGEDARKVERMRIWGYA</sequence>
<feature type="compositionally biased region" description="Low complexity" evidence="1">
    <location>
        <begin position="94"/>
        <end position="128"/>
    </location>
</feature>
<evidence type="ECO:0000313" key="2">
    <source>
        <dbReference type="EMBL" id="KAG8468714.1"/>
    </source>
</evidence>
<feature type="compositionally biased region" description="Low complexity" evidence="1">
    <location>
        <begin position="20"/>
        <end position="68"/>
    </location>
</feature>
<feature type="compositionally biased region" description="Low complexity" evidence="1">
    <location>
        <begin position="392"/>
        <end position="406"/>
    </location>
</feature>
<evidence type="ECO:0000313" key="3">
    <source>
        <dbReference type="Proteomes" id="UP000751190"/>
    </source>
</evidence>
<feature type="compositionally biased region" description="Low complexity" evidence="1">
    <location>
        <begin position="524"/>
        <end position="535"/>
    </location>
</feature>
<dbReference type="AlphaFoldDB" id="A0A8J6CDL6"/>
<accession>A0A8J6CDL6</accession>
<dbReference type="OrthoDB" id="10665363at2759"/>
<protein>
    <submittedName>
        <fullName evidence="2">Uncharacterized protein</fullName>
    </submittedName>
</protein>
<comment type="caution">
    <text evidence="2">The sequence shown here is derived from an EMBL/GenBank/DDBJ whole genome shotgun (WGS) entry which is preliminary data.</text>
</comment>
<dbReference type="EMBL" id="JAGTXO010000004">
    <property type="protein sequence ID" value="KAG8468714.1"/>
    <property type="molecule type" value="Genomic_DNA"/>
</dbReference>
<evidence type="ECO:0000256" key="1">
    <source>
        <dbReference type="SAM" id="MobiDB-lite"/>
    </source>
</evidence>
<feature type="compositionally biased region" description="Low complexity" evidence="1">
    <location>
        <begin position="1"/>
        <end position="10"/>
    </location>
</feature>
<feature type="compositionally biased region" description="Basic and acidic residues" evidence="1">
    <location>
        <begin position="75"/>
        <end position="87"/>
    </location>
</feature>
<feature type="region of interest" description="Disordered" evidence="1">
    <location>
        <begin position="1"/>
        <end position="133"/>
    </location>
</feature>
<proteinExistence type="predicted"/>
<keyword evidence="3" id="KW-1185">Reference proteome</keyword>
<organism evidence="2 3">
    <name type="scientific">Diacronema lutheri</name>
    <name type="common">Unicellular marine alga</name>
    <name type="synonym">Monochrysis lutheri</name>
    <dbReference type="NCBI Taxonomy" id="2081491"/>
    <lineage>
        <taxon>Eukaryota</taxon>
        <taxon>Haptista</taxon>
        <taxon>Haptophyta</taxon>
        <taxon>Pavlovophyceae</taxon>
        <taxon>Pavlovales</taxon>
        <taxon>Pavlovaceae</taxon>
        <taxon>Diacronema</taxon>
    </lineage>
</organism>
<gene>
    <name evidence="2" type="ORF">KFE25_013797</name>
</gene>
<name>A0A8J6CDL6_DIALT</name>
<dbReference type="Proteomes" id="UP000751190">
    <property type="component" value="Unassembled WGS sequence"/>
</dbReference>
<reference evidence="2" key="1">
    <citation type="submission" date="2021-05" db="EMBL/GenBank/DDBJ databases">
        <title>The genome of the haptophyte Pavlova lutheri (Diacronema luteri, Pavlovales) - a model for lipid biosynthesis in eukaryotic algae.</title>
        <authorList>
            <person name="Hulatt C.J."/>
            <person name="Posewitz M.C."/>
        </authorList>
    </citation>
    <scope>NUCLEOTIDE SEQUENCE</scope>
    <source>
        <strain evidence="2">NIVA-4/92</strain>
    </source>
</reference>
<feature type="region of interest" description="Disordered" evidence="1">
    <location>
        <begin position="524"/>
        <end position="550"/>
    </location>
</feature>
<feature type="region of interest" description="Disordered" evidence="1">
    <location>
        <begin position="387"/>
        <end position="413"/>
    </location>
</feature>